<accession>A0A371G0B6</accession>
<keyword evidence="2" id="KW-1185">Reference proteome</keyword>
<dbReference type="Proteomes" id="UP000257109">
    <property type="component" value="Unassembled WGS sequence"/>
</dbReference>
<proteinExistence type="predicted"/>
<name>A0A371G0B6_MUCPR</name>
<dbReference type="EMBL" id="QJKJ01007255">
    <property type="protein sequence ID" value="RDX83763.1"/>
    <property type="molecule type" value="Genomic_DNA"/>
</dbReference>
<gene>
    <name evidence="1" type="ORF">CR513_35296</name>
</gene>
<organism evidence="1 2">
    <name type="scientific">Mucuna pruriens</name>
    <name type="common">Velvet bean</name>
    <name type="synonym">Dolichos pruriens</name>
    <dbReference type="NCBI Taxonomy" id="157652"/>
    <lineage>
        <taxon>Eukaryota</taxon>
        <taxon>Viridiplantae</taxon>
        <taxon>Streptophyta</taxon>
        <taxon>Embryophyta</taxon>
        <taxon>Tracheophyta</taxon>
        <taxon>Spermatophyta</taxon>
        <taxon>Magnoliopsida</taxon>
        <taxon>eudicotyledons</taxon>
        <taxon>Gunneridae</taxon>
        <taxon>Pentapetalae</taxon>
        <taxon>rosids</taxon>
        <taxon>fabids</taxon>
        <taxon>Fabales</taxon>
        <taxon>Fabaceae</taxon>
        <taxon>Papilionoideae</taxon>
        <taxon>50 kb inversion clade</taxon>
        <taxon>NPAAA clade</taxon>
        <taxon>indigoferoid/millettioid clade</taxon>
        <taxon>Phaseoleae</taxon>
        <taxon>Mucuna</taxon>
    </lineage>
</organism>
<dbReference type="AlphaFoldDB" id="A0A371G0B6"/>
<evidence type="ECO:0000313" key="1">
    <source>
        <dbReference type="EMBL" id="RDX83763.1"/>
    </source>
</evidence>
<comment type="caution">
    <text evidence="1">The sequence shown here is derived from an EMBL/GenBank/DDBJ whole genome shotgun (WGS) entry which is preliminary data.</text>
</comment>
<feature type="non-terminal residue" evidence="1">
    <location>
        <position position="1"/>
    </location>
</feature>
<sequence>MSIFLYLRLYEGTISFRGNEKGNINSIGKIGKPPLTIDNVLYIEDNGIFTISLYQEHLNKIGYFL</sequence>
<evidence type="ECO:0000313" key="2">
    <source>
        <dbReference type="Proteomes" id="UP000257109"/>
    </source>
</evidence>
<reference evidence="1" key="1">
    <citation type="submission" date="2018-05" db="EMBL/GenBank/DDBJ databases">
        <title>Draft genome of Mucuna pruriens seed.</title>
        <authorList>
            <person name="Nnadi N.E."/>
            <person name="Vos R."/>
            <person name="Hasami M.H."/>
            <person name="Devisetty U.K."/>
            <person name="Aguiy J.C."/>
        </authorList>
    </citation>
    <scope>NUCLEOTIDE SEQUENCE [LARGE SCALE GENOMIC DNA]</scope>
    <source>
        <strain evidence="1">JCA_2017</strain>
    </source>
</reference>
<protein>
    <submittedName>
        <fullName evidence="1">Uncharacterized protein</fullName>
    </submittedName>
</protein>